<comment type="similarity">
    <text evidence="2 6">Belongs to the class-I pyridoxal-phosphate-dependent aminotransferase family.</text>
</comment>
<evidence type="ECO:0000256" key="6">
    <source>
        <dbReference type="RuleBase" id="RU000481"/>
    </source>
</evidence>
<dbReference type="PROSITE" id="PS00105">
    <property type="entry name" value="AA_TRANSFER_CLASS_1"/>
    <property type="match status" value="1"/>
</dbReference>
<comment type="caution">
    <text evidence="8">The sequence shown here is derived from an EMBL/GenBank/DDBJ whole genome shotgun (WGS) entry which is preliminary data.</text>
</comment>
<dbReference type="PANTHER" id="PTHR46383">
    <property type="entry name" value="ASPARTATE AMINOTRANSFERASE"/>
    <property type="match status" value="1"/>
</dbReference>
<evidence type="ECO:0000256" key="4">
    <source>
        <dbReference type="ARBA" id="ARBA00022679"/>
    </source>
</evidence>
<dbReference type="PANTHER" id="PTHR46383:SF1">
    <property type="entry name" value="ASPARTATE AMINOTRANSFERASE"/>
    <property type="match status" value="1"/>
</dbReference>
<sequence>MTKFSKKALTVAPSATMQMTALAKKMQHEGQNVINLSVGQPDFTTPKEIQKAAITSIETGQASFYTAVDGLLELKNAISKRVFEDTHFSLASDNITTTTGAKMALYVLFQALLEEQDEVLLLAPYWVSYEEQIKLSGAKAIVVKPSARDFKVTIAELEAKRTIKTRMLIINSPQNPNGTVYTATELSNILKWARKNDIILVADEIYKNLVFNGTKMTSILNNVDNLKNLVVIDGVSKTYAMTGWRLGYLIADTEIIQHVRALLGHMTSNPATVTQYAAIAALSEKQTSVAEMRRVFEKRLNLVFDRLAKIPEVEISERPSGAFYLFPKVTKLMKLVGVTTSNELAVKLLKEAFVATVPGEAFGLPGYIRLSYAASENDLETALARIETFIEHYR</sequence>
<keyword evidence="3 6" id="KW-0032">Aminotransferase</keyword>
<evidence type="ECO:0000256" key="5">
    <source>
        <dbReference type="ARBA" id="ARBA00022898"/>
    </source>
</evidence>
<dbReference type="Pfam" id="PF00155">
    <property type="entry name" value="Aminotran_1_2"/>
    <property type="match status" value="1"/>
</dbReference>
<dbReference type="InterPro" id="IPR004838">
    <property type="entry name" value="NHTrfase_class1_PyrdxlP-BS"/>
</dbReference>
<dbReference type="InterPro" id="IPR015422">
    <property type="entry name" value="PyrdxlP-dep_Trfase_small"/>
</dbReference>
<dbReference type="InterPro" id="IPR004839">
    <property type="entry name" value="Aminotransferase_I/II_large"/>
</dbReference>
<comment type="cofactor">
    <cofactor evidence="1 6">
        <name>pyridoxal 5'-phosphate</name>
        <dbReference type="ChEBI" id="CHEBI:597326"/>
    </cofactor>
</comment>
<gene>
    <name evidence="8" type="ORF">KAK10_08650</name>
</gene>
<evidence type="ECO:0000259" key="7">
    <source>
        <dbReference type="Pfam" id="PF00155"/>
    </source>
</evidence>
<keyword evidence="5" id="KW-0663">Pyridoxal phosphate</keyword>
<dbReference type="EMBL" id="JAGMVS010000073">
    <property type="protein sequence ID" value="MCM2437975.1"/>
    <property type="molecule type" value="Genomic_DNA"/>
</dbReference>
<dbReference type="GO" id="GO:0008483">
    <property type="term" value="F:transaminase activity"/>
    <property type="evidence" value="ECO:0007669"/>
    <property type="project" value="UniProtKB-KW"/>
</dbReference>
<feature type="domain" description="Aminotransferase class I/classII large" evidence="7">
    <location>
        <begin position="32"/>
        <end position="386"/>
    </location>
</feature>
<dbReference type="Gene3D" id="3.90.1150.10">
    <property type="entry name" value="Aspartate Aminotransferase, domain 1"/>
    <property type="match status" value="1"/>
</dbReference>
<dbReference type="Proteomes" id="UP001057481">
    <property type="component" value="Unassembled WGS sequence"/>
</dbReference>
<name>A0ABT0VJZ6_9LACO</name>
<dbReference type="CDD" id="cd00609">
    <property type="entry name" value="AAT_like"/>
    <property type="match status" value="1"/>
</dbReference>
<keyword evidence="9" id="KW-1185">Reference proteome</keyword>
<dbReference type="InterPro" id="IPR015421">
    <property type="entry name" value="PyrdxlP-dep_Trfase_major"/>
</dbReference>
<evidence type="ECO:0000256" key="2">
    <source>
        <dbReference type="ARBA" id="ARBA00007441"/>
    </source>
</evidence>
<proteinExistence type="inferred from homology"/>
<evidence type="ECO:0000256" key="3">
    <source>
        <dbReference type="ARBA" id="ARBA00022576"/>
    </source>
</evidence>
<dbReference type="RefSeq" id="WP_205143385.1">
    <property type="nucleotide sequence ID" value="NZ_JAFBDN010000005.1"/>
</dbReference>
<keyword evidence="4 6" id="KW-0808">Transferase</keyword>
<protein>
    <recommendedName>
        <fullName evidence="6">Aminotransferase</fullName>
        <ecNumber evidence="6">2.6.1.-</ecNumber>
    </recommendedName>
</protein>
<organism evidence="8 9">
    <name type="scientific">Periweissella beninensis</name>
    <dbReference type="NCBI Taxonomy" id="504936"/>
    <lineage>
        <taxon>Bacteria</taxon>
        <taxon>Bacillati</taxon>
        <taxon>Bacillota</taxon>
        <taxon>Bacilli</taxon>
        <taxon>Lactobacillales</taxon>
        <taxon>Lactobacillaceae</taxon>
        <taxon>Periweissella</taxon>
    </lineage>
</organism>
<evidence type="ECO:0000313" key="8">
    <source>
        <dbReference type="EMBL" id="MCM2437975.1"/>
    </source>
</evidence>
<dbReference type="InterPro" id="IPR015424">
    <property type="entry name" value="PyrdxlP-dep_Trfase"/>
</dbReference>
<dbReference type="SUPFAM" id="SSF53383">
    <property type="entry name" value="PLP-dependent transferases"/>
    <property type="match status" value="1"/>
</dbReference>
<dbReference type="EC" id="2.6.1.-" evidence="6"/>
<dbReference type="Gene3D" id="3.40.640.10">
    <property type="entry name" value="Type I PLP-dependent aspartate aminotransferase-like (Major domain)"/>
    <property type="match status" value="1"/>
</dbReference>
<reference evidence="8" key="1">
    <citation type="submission" date="2021-04" db="EMBL/GenBank/DDBJ databases">
        <title>Taxonomic assessment of Weissella genus.</title>
        <authorList>
            <person name="Fanelli F."/>
            <person name="Chieffi D."/>
            <person name="Dell'Aquila A."/>
            <person name="Gyu-Sung C."/>
            <person name="Franz C.M.A.P."/>
            <person name="Fusco V."/>
        </authorList>
    </citation>
    <scope>NUCLEOTIDE SEQUENCE</scope>
    <source>
        <strain evidence="8">LMG 25373</strain>
    </source>
</reference>
<evidence type="ECO:0000256" key="1">
    <source>
        <dbReference type="ARBA" id="ARBA00001933"/>
    </source>
</evidence>
<evidence type="ECO:0000313" key="9">
    <source>
        <dbReference type="Proteomes" id="UP001057481"/>
    </source>
</evidence>
<dbReference type="InterPro" id="IPR050596">
    <property type="entry name" value="AspAT/PAT-like"/>
</dbReference>
<accession>A0ABT0VJZ6</accession>